<reference evidence="1 2" key="1">
    <citation type="journal article" date="2015" name="Genome Announc.">
        <title>Complete Genome Sequence of Corynebacterium camporealensis DSM 44610, Isolated from the Milk of a Manchega Sheep with Subclinical Mastitis.</title>
        <authorList>
            <person name="Ruckert C."/>
            <person name="Albersmeier A."/>
            <person name="Winkler A."/>
            <person name="Tauch A."/>
        </authorList>
    </citation>
    <scope>NUCLEOTIDE SEQUENCE [LARGE SCALE GENOMIC DNA]</scope>
    <source>
        <strain evidence="1 2">DSM 44610</strain>
    </source>
</reference>
<evidence type="ECO:0000313" key="2">
    <source>
        <dbReference type="Proteomes" id="UP000033566"/>
    </source>
</evidence>
<accession>A0A0F6TA97</accession>
<protein>
    <submittedName>
        <fullName evidence="1">Small integral membrane protein (DUF2273)</fullName>
    </submittedName>
</protein>
<dbReference type="AlphaFoldDB" id="A0A0F6TA97"/>
<gene>
    <name evidence="1" type="ORF">UL81_01790</name>
</gene>
<name>A0A0F6TA97_9CORY</name>
<dbReference type="InterPro" id="IPR018730">
    <property type="entry name" value="DUF2273"/>
</dbReference>
<dbReference type="OrthoDB" id="4426830at2"/>
<organism evidence="1 2">
    <name type="scientific">Corynebacterium camporealensis</name>
    <dbReference type="NCBI Taxonomy" id="161896"/>
    <lineage>
        <taxon>Bacteria</taxon>
        <taxon>Bacillati</taxon>
        <taxon>Actinomycetota</taxon>
        <taxon>Actinomycetes</taxon>
        <taxon>Mycobacteriales</taxon>
        <taxon>Corynebacteriaceae</taxon>
        <taxon>Corynebacterium</taxon>
    </lineage>
</organism>
<dbReference type="HOGENOM" id="CLU_196127_1_0_11"/>
<keyword evidence="2" id="KW-1185">Reference proteome</keyword>
<dbReference type="KEGG" id="ccj:UL81_01790"/>
<dbReference type="Proteomes" id="UP000033566">
    <property type="component" value="Chromosome"/>
</dbReference>
<dbReference type="STRING" id="161896.UL81_01790"/>
<sequence length="64" mass="6846">MKNYTTLGIIAGLVLAFFLSLGWWPVLLAVLFAAIGGVIGAHYDGRIDLMAVWNGLIGKEKGRG</sequence>
<dbReference type="EMBL" id="CP011311">
    <property type="protein sequence ID" value="AKE38339.1"/>
    <property type="molecule type" value="Genomic_DNA"/>
</dbReference>
<evidence type="ECO:0000313" key="1">
    <source>
        <dbReference type="EMBL" id="AKE38339.1"/>
    </source>
</evidence>
<dbReference type="RefSeq" id="WP_035106526.1">
    <property type="nucleotide sequence ID" value="NZ_CP011311.1"/>
</dbReference>
<proteinExistence type="predicted"/>
<dbReference type="Pfam" id="PF10031">
    <property type="entry name" value="DUF2273"/>
    <property type="match status" value="1"/>
</dbReference>
<dbReference type="PATRIC" id="fig|161896.4.peg.351"/>